<evidence type="ECO:0000313" key="5">
    <source>
        <dbReference type="Proteomes" id="UP000642809"/>
    </source>
</evidence>
<evidence type="ECO:0000256" key="1">
    <source>
        <dbReference type="ARBA" id="ARBA00005323"/>
    </source>
</evidence>
<protein>
    <submittedName>
        <fullName evidence="4">Alanine racemase</fullName>
    </submittedName>
</protein>
<evidence type="ECO:0000256" key="2">
    <source>
        <dbReference type="ARBA" id="ARBA00023239"/>
    </source>
</evidence>
<comment type="caution">
    <text evidence="4">The sequence shown here is derived from an EMBL/GenBank/DDBJ whole genome shotgun (WGS) entry which is preliminary data.</text>
</comment>
<dbReference type="PANTHER" id="PTHR28004">
    <property type="entry name" value="ZGC:162816-RELATED"/>
    <property type="match status" value="1"/>
</dbReference>
<dbReference type="Proteomes" id="UP000642809">
    <property type="component" value="Unassembled WGS sequence"/>
</dbReference>
<dbReference type="SUPFAM" id="SSF51419">
    <property type="entry name" value="PLP-binding barrel"/>
    <property type="match status" value="1"/>
</dbReference>
<dbReference type="EMBL" id="BMYF01000002">
    <property type="protein sequence ID" value="GHB27307.1"/>
    <property type="molecule type" value="Genomic_DNA"/>
</dbReference>
<dbReference type="PANTHER" id="PTHR28004:SF2">
    <property type="entry name" value="D-SERINE DEHYDRATASE"/>
    <property type="match status" value="1"/>
</dbReference>
<dbReference type="GO" id="GO:0008721">
    <property type="term" value="F:D-serine ammonia-lyase activity"/>
    <property type="evidence" value="ECO:0007669"/>
    <property type="project" value="TreeGrafter"/>
</dbReference>
<feature type="domain" description="D-serine dehydratase-like" evidence="3">
    <location>
        <begin position="247"/>
        <end position="355"/>
    </location>
</feature>
<comment type="similarity">
    <text evidence="1">Belongs to the DSD1 family.</text>
</comment>
<dbReference type="GO" id="GO:0036088">
    <property type="term" value="P:D-serine catabolic process"/>
    <property type="evidence" value="ECO:0007669"/>
    <property type="project" value="TreeGrafter"/>
</dbReference>
<evidence type="ECO:0000313" key="4">
    <source>
        <dbReference type="EMBL" id="GHB27307.1"/>
    </source>
</evidence>
<name>A0A8J3CVZ1_9BACT</name>
<accession>A0A8J3CVZ1</accession>
<keyword evidence="5" id="KW-1185">Reference proteome</keyword>
<keyword evidence="2" id="KW-0456">Lyase</keyword>
<dbReference type="InterPro" id="IPR001608">
    <property type="entry name" value="Ala_racemase_N"/>
</dbReference>
<dbReference type="Pfam" id="PF01168">
    <property type="entry name" value="Ala_racemase_N"/>
    <property type="match status" value="1"/>
</dbReference>
<dbReference type="RefSeq" id="WP_189578872.1">
    <property type="nucleotide sequence ID" value="NZ_BMYF01000002.1"/>
</dbReference>
<sequence length="367" mass="40567">MLDTITSPTLLIDEQICRNNIARMAAKAKKHGMELIPHMKTAQSHIVGDWARKYGIREITVSSLKMASYFSTKSWDIIHIAFPFNPREIHVFNELASQQKLSIQLVNPTVTTIVADNLTTAAGFFIEIDAGYGRTGVPYEQTALIDEILTAAKKNPLLSFRGFYIHPGHSYYTKDIVGIYKESRHALALLKSQYISKYPNLKTRIGDTPGCSLMDDFGDIDQMGPGNFMFYDVTQARIGSCNLADIAVALAVPVVDIQVEKGEILVHGGGVHLSKDVLFEQDGSKNFGEVVYLQEGVAWEVPQQRSYVKSVSQEHGIIKASPELLQGVQIGDLLGILPIHSCMTADCMKSYYTLNGQLLDHAEGMAI</sequence>
<dbReference type="InterPro" id="IPR042208">
    <property type="entry name" value="D-ser_dehydrat-like_sf"/>
</dbReference>
<reference evidence="4" key="2">
    <citation type="submission" date="2020-09" db="EMBL/GenBank/DDBJ databases">
        <authorList>
            <person name="Sun Q."/>
            <person name="Kim S."/>
        </authorList>
    </citation>
    <scope>NUCLEOTIDE SEQUENCE</scope>
    <source>
        <strain evidence="4">KCTC 23224</strain>
    </source>
</reference>
<gene>
    <name evidence="4" type="ORF">GCM10008106_05050</name>
</gene>
<dbReference type="InterPro" id="IPR029066">
    <property type="entry name" value="PLP-binding_barrel"/>
</dbReference>
<dbReference type="Pfam" id="PF14031">
    <property type="entry name" value="D-ser_dehydrat"/>
    <property type="match status" value="1"/>
</dbReference>
<organism evidence="4 5">
    <name type="scientific">Mongoliitalea lutea</name>
    <dbReference type="NCBI Taxonomy" id="849756"/>
    <lineage>
        <taxon>Bacteria</taxon>
        <taxon>Pseudomonadati</taxon>
        <taxon>Bacteroidota</taxon>
        <taxon>Cytophagia</taxon>
        <taxon>Cytophagales</taxon>
        <taxon>Cyclobacteriaceae</taxon>
        <taxon>Mongoliitalea</taxon>
    </lineage>
</organism>
<evidence type="ECO:0000259" key="3">
    <source>
        <dbReference type="SMART" id="SM01119"/>
    </source>
</evidence>
<dbReference type="InterPro" id="IPR026956">
    <property type="entry name" value="D-ser_dehydrat-like_dom"/>
</dbReference>
<reference evidence="4" key="1">
    <citation type="journal article" date="2014" name="Int. J. Syst. Evol. Microbiol.">
        <title>Complete genome sequence of Corynebacterium casei LMG S-19264T (=DSM 44701T), isolated from a smear-ripened cheese.</title>
        <authorList>
            <consortium name="US DOE Joint Genome Institute (JGI-PGF)"/>
            <person name="Walter F."/>
            <person name="Albersmeier A."/>
            <person name="Kalinowski J."/>
            <person name="Ruckert C."/>
        </authorList>
    </citation>
    <scope>NUCLEOTIDE SEQUENCE</scope>
    <source>
        <strain evidence="4">KCTC 23224</strain>
    </source>
</reference>
<dbReference type="SMART" id="SM01119">
    <property type="entry name" value="D-ser_dehydrat"/>
    <property type="match status" value="1"/>
</dbReference>
<dbReference type="InterPro" id="IPR051466">
    <property type="entry name" value="D-amino_acid_metab_enzyme"/>
</dbReference>
<dbReference type="Gene3D" id="3.20.20.10">
    <property type="entry name" value="Alanine racemase"/>
    <property type="match status" value="1"/>
</dbReference>
<proteinExistence type="inferred from homology"/>
<dbReference type="AlphaFoldDB" id="A0A8J3CVZ1"/>
<dbReference type="Gene3D" id="2.40.37.20">
    <property type="entry name" value="D-serine dehydratase-like domain"/>
    <property type="match status" value="1"/>
</dbReference>